<dbReference type="InterPro" id="IPR000209">
    <property type="entry name" value="Peptidase_S8/S53_dom"/>
</dbReference>
<dbReference type="Gene3D" id="3.40.50.200">
    <property type="entry name" value="Peptidase S8/S53 domain"/>
    <property type="match status" value="2"/>
</dbReference>
<dbReference type="SUPFAM" id="SSF89260">
    <property type="entry name" value="Collagen-binding domain"/>
    <property type="match status" value="1"/>
</dbReference>
<dbReference type="PANTHER" id="PTHR43806:SF11">
    <property type="entry name" value="CEREVISIN-RELATED"/>
    <property type="match status" value="1"/>
</dbReference>
<evidence type="ECO:0000259" key="10">
    <source>
        <dbReference type="Pfam" id="PF04151"/>
    </source>
</evidence>
<dbReference type="PROSITE" id="PS00138">
    <property type="entry name" value="SUBTILASE_SER"/>
    <property type="match status" value="1"/>
</dbReference>
<protein>
    <submittedName>
        <fullName evidence="12">S8 family serine peptidase</fullName>
    </submittedName>
</protein>
<proteinExistence type="inferred from homology"/>
<dbReference type="EMBL" id="JAAAMV010000001">
    <property type="protein sequence ID" value="NBD22944.1"/>
    <property type="molecule type" value="Genomic_DNA"/>
</dbReference>
<dbReference type="InterPro" id="IPR036852">
    <property type="entry name" value="Peptidase_S8/S53_dom_sf"/>
</dbReference>
<dbReference type="InterPro" id="IPR015500">
    <property type="entry name" value="Peptidase_S8_subtilisin-rel"/>
</dbReference>
<feature type="domain" description="Peptidase S8/S53" evidence="9">
    <location>
        <begin position="657"/>
        <end position="694"/>
    </location>
</feature>
<evidence type="ECO:0000256" key="8">
    <source>
        <dbReference type="SAM" id="SignalP"/>
    </source>
</evidence>
<reference evidence="12 13" key="1">
    <citation type="submission" date="2020-01" db="EMBL/GenBank/DDBJ databases">
        <title>Paenibacillus soybeanensis sp. nov. isolated from the nodules of soybean (Glycine max(L.) Merr).</title>
        <authorList>
            <person name="Wang H."/>
        </authorList>
    </citation>
    <scope>NUCLEOTIDE SEQUENCE [LARGE SCALE GENOMIC DNA]</scope>
    <source>
        <strain evidence="12 13">T1</strain>
    </source>
</reference>
<feature type="active site" description="Charge relay system" evidence="5">
    <location>
        <position position="227"/>
    </location>
</feature>
<dbReference type="PROSITE" id="PS00136">
    <property type="entry name" value="SUBTILASE_ASP"/>
    <property type="match status" value="1"/>
</dbReference>
<dbReference type="Proteomes" id="UP000665561">
    <property type="component" value="Unassembled WGS sequence"/>
</dbReference>
<dbReference type="Gene3D" id="2.60.120.260">
    <property type="entry name" value="Galactose-binding domain-like"/>
    <property type="match status" value="3"/>
</dbReference>
<comment type="similarity">
    <text evidence="1 5 6">Belongs to the peptidase S8 family.</text>
</comment>
<dbReference type="Pfam" id="PF00082">
    <property type="entry name" value="Peptidase_S8"/>
    <property type="match status" value="2"/>
</dbReference>
<dbReference type="RefSeq" id="WP_161741221.1">
    <property type="nucleotide sequence ID" value="NZ_JAAAMV010000001.1"/>
</dbReference>
<feature type="region of interest" description="Disordered" evidence="7">
    <location>
        <begin position="36"/>
        <end position="65"/>
    </location>
</feature>
<organism evidence="12 13">
    <name type="scientific">Paenibacillus glycinis</name>
    <dbReference type="NCBI Taxonomy" id="2697035"/>
    <lineage>
        <taxon>Bacteria</taxon>
        <taxon>Bacillati</taxon>
        <taxon>Bacillota</taxon>
        <taxon>Bacilli</taxon>
        <taxon>Bacillales</taxon>
        <taxon>Paenibacillaceae</taxon>
        <taxon>Paenibacillus</taxon>
    </lineage>
</organism>
<evidence type="ECO:0000256" key="5">
    <source>
        <dbReference type="PROSITE-ProRule" id="PRU01240"/>
    </source>
</evidence>
<feature type="chain" id="PRO_5046284592" evidence="8">
    <location>
        <begin position="29"/>
        <end position="1243"/>
    </location>
</feature>
<dbReference type="PROSITE" id="PS51892">
    <property type="entry name" value="SUBTILASE"/>
    <property type="match status" value="1"/>
</dbReference>
<evidence type="ECO:0000256" key="4">
    <source>
        <dbReference type="ARBA" id="ARBA00022825"/>
    </source>
</evidence>
<dbReference type="PROSITE" id="PS00137">
    <property type="entry name" value="SUBTILASE_HIS"/>
    <property type="match status" value="1"/>
</dbReference>
<evidence type="ECO:0000256" key="3">
    <source>
        <dbReference type="ARBA" id="ARBA00022801"/>
    </source>
</evidence>
<dbReference type="InterPro" id="IPR022398">
    <property type="entry name" value="Peptidase_S8_His-AS"/>
</dbReference>
<gene>
    <name evidence="12" type="ORF">GT019_03560</name>
</gene>
<feature type="domain" description="Peptidase C-terminal archaeal/bacterial" evidence="10">
    <location>
        <begin position="747"/>
        <end position="818"/>
    </location>
</feature>
<feature type="active site" description="Charge relay system" evidence="5">
    <location>
        <position position="285"/>
    </location>
</feature>
<keyword evidence="3 5" id="KW-0378">Hydrolase</keyword>
<dbReference type="SUPFAM" id="SSF52743">
    <property type="entry name" value="Subtilisin-like"/>
    <property type="match status" value="2"/>
</dbReference>
<keyword evidence="2 5" id="KW-0645">Protease</keyword>
<evidence type="ECO:0000259" key="9">
    <source>
        <dbReference type="Pfam" id="PF00082"/>
    </source>
</evidence>
<evidence type="ECO:0000259" key="11">
    <source>
        <dbReference type="Pfam" id="PF22148"/>
    </source>
</evidence>
<keyword evidence="8" id="KW-0732">Signal</keyword>
<dbReference type="InterPro" id="IPR054399">
    <property type="entry name" value="Fervidolysin-like_N_prodom"/>
</dbReference>
<keyword evidence="13" id="KW-1185">Reference proteome</keyword>
<evidence type="ECO:0000256" key="1">
    <source>
        <dbReference type="ARBA" id="ARBA00011073"/>
    </source>
</evidence>
<comment type="caution">
    <text evidence="12">The sequence shown here is derived from an EMBL/GenBank/DDBJ whole genome shotgun (WGS) entry which is preliminary data.</text>
</comment>
<evidence type="ECO:0000256" key="6">
    <source>
        <dbReference type="RuleBase" id="RU003355"/>
    </source>
</evidence>
<dbReference type="InterPro" id="IPR034204">
    <property type="entry name" value="PfSUB1-like_cat_dom"/>
</dbReference>
<feature type="active site" description="Charge relay system" evidence="5">
    <location>
        <position position="665"/>
    </location>
</feature>
<feature type="domain" description="Peptidase S8/S53" evidence="9">
    <location>
        <begin position="220"/>
        <end position="434"/>
    </location>
</feature>
<dbReference type="PANTHER" id="PTHR43806">
    <property type="entry name" value="PEPTIDASE S8"/>
    <property type="match status" value="1"/>
</dbReference>
<dbReference type="InterPro" id="IPR007280">
    <property type="entry name" value="Peptidase_C_arc/bac"/>
</dbReference>
<evidence type="ECO:0000313" key="13">
    <source>
        <dbReference type="Proteomes" id="UP000665561"/>
    </source>
</evidence>
<evidence type="ECO:0000313" key="12">
    <source>
        <dbReference type="EMBL" id="NBD22944.1"/>
    </source>
</evidence>
<keyword evidence="4 5" id="KW-0720">Serine protease</keyword>
<sequence>MKRHVRKQALIVALSLSTAFGLSVPGYAASAHMADDTNPAAQTNPGKERKSQWPAPAGGMSSADDAEVGSLQATVPASALPVTEQDKFLAGLGERQGTAPSTTGGRIIVKYKQGTDAAAFRAKSAAVADAWNLPGTGLEVLETSSADVNGVIAELKQDPSVLYAEPDVKVHMASVPSDPLFPDQWGLRNVGQVIDGPVKGLPGFDINAINAWDISQGSGDVVVAVLDTGVDTSHPDLKANIWKNAGEIPNNGIDDDGDGFVDDVNGWDFYNADGTVFDASQGDFHGTEVAGVIAASANNGIGISGVAPNVKILPLKVLGPDGTGYASDVIRAIQYAERAGAKIANLSWTTDTYSQALKDAIEASPLLFTVAAGNEPKEDFSLKAPKNLDVSPVYPGSYGSKNIVTVGAVGPDGLFSYFSNYGPKTVDAAAPGIAVLSTAPSRNIGLGAQIDNGTYKAVYNVFGFESMPSAEQRRMAFDGAMQFLGGSDTEKPSVLLVQDDMQDAGFPDELAVYTGLLDAAGYAYDVETVGAGQDGPSLEKLNGYDTVIWFTGLGNSSLKSADQDNLTAYLNGGGSMLLTGEGSLFQLVGTPFMQDTLHLDFVRFEVPEYESWSYALGVAGTIYEAAQYDLTDQMNFSDVETTDPSITRINLEIPVDDYSKSTGTSMAAPYAAGVAALLLSQDPSESAETVKERLDLSGKPLASLKNKTASGKMLDAYGALTDDELPGKPLAGGNPGGTLDEAANPDDVYFVHLLAGDKLTLSLTGGAETDYDLYVYAPSAQTIQSSVDMVAHAETEGSSTESIVYAAPETGYYYVDVHAYAGAGTYALRMDHDEIAAHGTGDYEDTDPALAYTGAWQSASDAGYSNGTLKRLNAEGSVSFAFTGSEITWTGVKGPDQGIADAYIDGVKVASPSLYNKYKQMNQVLLKQSVHNGAHTLTIEWTGSQEPASVGSAINVDQLRVANPAETFTVKLEENDVNFDFSSKWKRISNSSYSNGFAMASYEVGDEAVLTFTGTRGVLLASKLNSVTPLIAVTVDDKPETEKIVNLNGDKEGKDTYQVPVFDTGELQNGKHTIRIINVTDFIAIGQQPLQIDALVVTKATKDETENTTTVNIEDTNPNVKMTGIWQTNLSPQNSGKSSRYSNQTNSTVETSFRGSHIIVMGTKGPNRGKAEIYIDGKLATSSPVDLYSPSYRFQSSVFELTDLDNEMHTIKIVNTAEKNPKSSGNYLSFDVLKVISDGFEID</sequence>
<dbReference type="Pfam" id="PF04151">
    <property type="entry name" value="PPC"/>
    <property type="match status" value="1"/>
</dbReference>
<dbReference type="InterPro" id="IPR023828">
    <property type="entry name" value="Peptidase_S8_Ser-AS"/>
</dbReference>
<name>A0ABW9XK12_9BACL</name>
<evidence type="ECO:0000256" key="2">
    <source>
        <dbReference type="ARBA" id="ARBA00022670"/>
    </source>
</evidence>
<dbReference type="CDD" id="cd07473">
    <property type="entry name" value="Peptidases_S8_Subtilisin_like"/>
    <property type="match status" value="1"/>
</dbReference>
<accession>A0ABW9XK12</accession>
<dbReference type="Pfam" id="PF22148">
    <property type="entry name" value="Fervidolysin_NPro-like"/>
    <property type="match status" value="1"/>
</dbReference>
<dbReference type="Gene3D" id="2.60.120.380">
    <property type="match status" value="1"/>
</dbReference>
<dbReference type="InterPro" id="IPR050131">
    <property type="entry name" value="Peptidase_S8_subtilisin-like"/>
</dbReference>
<feature type="signal peptide" evidence="8">
    <location>
        <begin position="1"/>
        <end position="28"/>
    </location>
</feature>
<feature type="domain" description="Fervidolysin-like N-terminal prodomain" evidence="11">
    <location>
        <begin position="105"/>
        <end position="166"/>
    </location>
</feature>
<dbReference type="InterPro" id="IPR023827">
    <property type="entry name" value="Peptidase_S8_Asp-AS"/>
</dbReference>
<evidence type="ECO:0000256" key="7">
    <source>
        <dbReference type="SAM" id="MobiDB-lite"/>
    </source>
</evidence>
<dbReference type="PRINTS" id="PR00723">
    <property type="entry name" value="SUBTILISIN"/>
</dbReference>